<dbReference type="EMBL" id="FR904324">
    <property type="protein sequence ID" value="CDQ59390.1"/>
    <property type="molecule type" value="Genomic_DNA"/>
</dbReference>
<dbReference type="PaxDb" id="8022-A0A060W4B1"/>
<evidence type="ECO:0000256" key="1">
    <source>
        <dbReference type="SAM" id="MobiDB-lite"/>
    </source>
</evidence>
<dbReference type="PANTHER" id="PTHR21439:SF0">
    <property type="entry name" value="PROTEIN OSCP1"/>
    <property type="match status" value="1"/>
</dbReference>
<dbReference type="GO" id="GO:0005737">
    <property type="term" value="C:cytoplasm"/>
    <property type="evidence" value="ECO:0007669"/>
    <property type="project" value="TreeGrafter"/>
</dbReference>
<dbReference type="AlphaFoldDB" id="A0A060W4B1"/>
<dbReference type="Pfam" id="PF10188">
    <property type="entry name" value="Oscp1"/>
    <property type="match status" value="1"/>
</dbReference>
<gene>
    <name evidence="2" type="ORF">GSONMT00079730001</name>
</gene>
<dbReference type="Proteomes" id="UP000193380">
    <property type="component" value="Unassembled WGS sequence"/>
</dbReference>
<name>A0A060W4B1_ONCMY</name>
<accession>A0A060W4B1</accession>
<reference evidence="2" key="1">
    <citation type="journal article" date="2014" name="Nat. Commun.">
        <title>The rainbow trout genome provides novel insights into evolution after whole-genome duplication in vertebrates.</title>
        <authorList>
            <person name="Berthelot C."/>
            <person name="Brunet F."/>
            <person name="Chalopin D."/>
            <person name="Juanchich A."/>
            <person name="Bernard M."/>
            <person name="Noel B."/>
            <person name="Bento P."/>
            <person name="Da Silva C."/>
            <person name="Labadie K."/>
            <person name="Alberti A."/>
            <person name="Aury J.M."/>
            <person name="Louis A."/>
            <person name="Dehais P."/>
            <person name="Bardou P."/>
            <person name="Montfort J."/>
            <person name="Klopp C."/>
            <person name="Cabau C."/>
            <person name="Gaspin C."/>
            <person name="Thorgaard G.H."/>
            <person name="Boussaha M."/>
            <person name="Quillet E."/>
            <person name="Guyomard R."/>
            <person name="Galiana D."/>
            <person name="Bobe J."/>
            <person name="Volff J.N."/>
            <person name="Genet C."/>
            <person name="Wincker P."/>
            <person name="Jaillon O."/>
            <person name="Roest Crollius H."/>
            <person name="Guiguen Y."/>
        </authorList>
    </citation>
    <scope>NUCLEOTIDE SEQUENCE [LARGE SCALE GENOMIC DNA]</scope>
</reference>
<dbReference type="PANTHER" id="PTHR21439">
    <property type="entry name" value="OXIDORED-NITRO DOMAIN-CONTAINING PROTEIN"/>
    <property type="match status" value="1"/>
</dbReference>
<protein>
    <recommendedName>
        <fullName evidence="4">Organic solute carrier partner 1a</fullName>
    </recommendedName>
</protein>
<dbReference type="GO" id="GO:0005886">
    <property type="term" value="C:plasma membrane"/>
    <property type="evidence" value="ECO:0007669"/>
    <property type="project" value="TreeGrafter"/>
</dbReference>
<evidence type="ECO:0008006" key="4">
    <source>
        <dbReference type="Google" id="ProtNLM"/>
    </source>
</evidence>
<dbReference type="InterPro" id="IPR019332">
    <property type="entry name" value="OSCP1"/>
</dbReference>
<dbReference type="STRING" id="8022.A0A060W4B1"/>
<evidence type="ECO:0000313" key="3">
    <source>
        <dbReference type="Proteomes" id="UP000193380"/>
    </source>
</evidence>
<reference evidence="2" key="2">
    <citation type="submission" date="2014-03" db="EMBL/GenBank/DDBJ databases">
        <authorList>
            <person name="Genoscope - CEA"/>
        </authorList>
    </citation>
    <scope>NUCLEOTIDE SEQUENCE</scope>
</reference>
<proteinExistence type="predicted"/>
<sequence length="392" mass="44479">MSMRTLPLVFINLGGEMLYILDQRLQTQNTADDNTQKGSVWSDDDRKRVMNDIIATMFSKAFMEELLKPQDLYSNRALRTVLTRLAHASIMRLNPASMDRLYELMVMAFKYQLLLCPRPRDLLIISYNHIDAIREFVRDTPSVLNQVDETHRKIIEVYTPLSDGEFQLLRQTLLIFLQDMHVRVSLFLKDKVQNPNGRFALSTTGPVPHGTEVPGLIRMFSSNGKEWKRWEFPTGGSYTSSIRVGSFERFGDRVTRIGTNMYSVTQPEETHTSKNYSQKANSEPNPLAKEELNLLARLLGGMKVQNRNTETGFRVNLFATDQEEEEAGASGTNGDQSFQVINIQATQDVQVNTELARIAGEFTGEPEQTESPEGPSNKGDDLLAMMDELIEL</sequence>
<evidence type="ECO:0000313" key="2">
    <source>
        <dbReference type="EMBL" id="CDQ59390.1"/>
    </source>
</evidence>
<organism evidence="2 3">
    <name type="scientific">Oncorhynchus mykiss</name>
    <name type="common">Rainbow trout</name>
    <name type="synonym">Salmo gairdneri</name>
    <dbReference type="NCBI Taxonomy" id="8022"/>
    <lineage>
        <taxon>Eukaryota</taxon>
        <taxon>Metazoa</taxon>
        <taxon>Chordata</taxon>
        <taxon>Craniata</taxon>
        <taxon>Vertebrata</taxon>
        <taxon>Euteleostomi</taxon>
        <taxon>Actinopterygii</taxon>
        <taxon>Neopterygii</taxon>
        <taxon>Teleostei</taxon>
        <taxon>Protacanthopterygii</taxon>
        <taxon>Salmoniformes</taxon>
        <taxon>Salmonidae</taxon>
        <taxon>Salmoninae</taxon>
        <taxon>Oncorhynchus</taxon>
    </lineage>
</organism>
<feature type="region of interest" description="Disordered" evidence="1">
    <location>
        <begin position="362"/>
        <end position="381"/>
    </location>
</feature>